<protein>
    <recommendedName>
        <fullName evidence="3">Transposase</fullName>
    </recommendedName>
</protein>
<accession>A0AAV8ZAL8</accession>
<dbReference type="InterPro" id="IPR036397">
    <property type="entry name" value="RNaseH_sf"/>
</dbReference>
<organism evidence="1 2">
    <name type="scientific">Aromia moschata</name>
    <dbReference type="NCBI Taxonomy" id="1265417"/>
    <lineage>
        <taxon>Eukaryota</taxon>
        <taxon>Metazoa</taxon>
        <taxon>Ecdysozoa</taxon>
        <taxon>Arthropoda</taxon>
        <taxon>Hexapoda</taxon>
        <taxon>Insecta</taxon>
        <taxon>Pterygota</taxon>
        <taxon>Neoptera</taxon>
        <taxon>Endopterygota</taxon>
        <taxon>Coleoptera</taxon>
        <taxon>Polyphaga</taxon>
        <taxon>Cucujiformia</taxon>
        <taxon>Chrysomeloidea</taxon>
        <taxon>Cerambycidae</taxon>
        <taxon>Cerambycinae</taxon>
        <taxon>Callichromatini</taxon>
        <taxon>Aromia</taxon>
    </lineage>
</organism>
<reference evidence="1" key="1">
    <citation type="journal article" date="2023" name="Insect Mol. Biol.">
        <title>Genome sequencing provides insights into the evolution of gene families encoding plant cell wall-degrading enzymes in longhorned beetles.</title>
        <authorList>
            <person name="Shin N.R."/>
            <person name="Okamura Y."/>
            <person name="Kirsch R."/>
            <person name="Pauchet Y."/>
        </authorList>
    </citation>
    <scope>NUCLEOTIDE SEQUENCE</scope>
    <source>
        <strain evidence="1">AMC_N1</strain>
    </source>
</reference>
<proteinExistence type="predicted"/>
<comment type="caution">
    <text evidence="1">The sequence shown here is derived from an EMBL/GenBank/DDBJ whole genome shotgun (WGS) entry which is preliminary data.</text>
</comment>
<dbReference type="InterPro" id="IPR052709">
    <property type="entry name" value="Transposase-MT_Hybrid"/>
</dbReference>
<sequence>MHGNEFIPHTNRRLSTRGLAKIIGIDKECIRQILHELFNMRKVCANMVPKLLISEQKDSRKNICTDCSRLVRHGSDGQSTLFIEVLMALRERVRRRRPDLWKTKSWKIHQDNAPVHSTTLSVKAFLAKCGITVLEHPPYSPDLAIFLFPKVKSALKGTRF</sequence>
<dbReference type="EMBL" id="JAPWTK010000005">
    <property type="protein sequence ID" value="KAJ8961401.1"/>
    <property type="molecule type" value="Genomic_DNA"/>
</dbReference>
<evidence type="ECO:0008006" key="3">
    <source>
        <dbReference type="Google" id="ProtNLM"/>
    </source>
</evidence>
<name>A0AAV8ZAL8_9CUCU</name>
<keyword evidence="2" id="KW-1185">Reference proteome</keyword>
<dbReference type="PANTHER" id="PTHR46060:SF1">
    <property type="entry name" value="MARINER MOS1 TRANSPOSASE-LIKE PROTEIN"/>
    <property type="match status" value="1"/>
</dbReference>
<dbReference type="PANTHER" id="PTHR46060">
    <property type="entry name" value="MARINER MOS1 TRANSPOSASE-LIKE PROTEIN"/>
    <property type="match status" value="1"/>
</dbReference>
<gene>
    <name evidence="1" type="ORF">NQ318_014646</name>
</gene>
<evidence type="ECO:0000313" key="2">
    <source>
        <dbReference type="Proteomes" id="UP001162162"/>
    </source>
</evidence>
<dbReference type="AlphaFoldDB" id="A0AAV8ZAL8"/>
<dbReference type="GO" id="GO:0003676">
    <property type="term" value="F:nucleic acid binding"/>
    <property type="evidence" value="ECO:0007669"/>
    <property type="project" value="InterPro"/>
</dbReference>
<dbReference type="Gene3D" id="3.30.420.10">
    <property type="entry name" value="Ribonuclease H-like superfamily/Ribonuclease H"/>
    <property type="match status" value="1"/>
</dbReference>
<evidence type="ECO:0000313" key="1">
    <source>
        <dbReference type="EMBL" id="KAJ8961401.1"/>
    </source>
</evidence>
<dbReference type="Proteomes" id="UP001162162">
    <property type="component" value="Unassembled WGS sequence"/>
</dbReference>